<dbReference type="EMBL" id="NHNI01000001">
    <property type="protein sequence ID" value="OZY87280.1"/>
    <property type="molecule type" value="Genomic_DNA"/>
</dbReference>
<keyword evidence="2" id="KW-1185">Reference proteome</keyword>
<accession>A0A266QBU8</accession>
<comment type="caution">
    <text evidence="1">The sequence shown here is derived from an EMBL/GenBank/DDBJ whole genome shotgun (WGS) entry which is preliminary data.</text>
</comment>
<dbReference type="InterPro" id="IPR045508">
    <property type="entry name" value="DUF6482"/>
</dbReference>
<evidence type="ECO:0000313" key="1">
    <source>
        <dbReference type="EMBL" id="OZY87280.1"/>
    </source>
</evidence>
<name>A0A266QBU8_9GAMM</name>
<proteinExistence type="predicted"/>
<dbReference type="AlphaFoldDB" id="A0A266QBU8"/>
<dbReference type="RefSeq" id="WP_078044364.1">
    <property type="nucleotide sequence ID" value="NZ_NHNI01000001.1"/>
</dbReference>
<protein>
    <submittedName>
        <fullName evidence="1">Uncharacterized protein</fullName>
    </submittedName>
</protein>
<reference evidence="2" key="1">
    <citation type="submission" date="2017-05" db="EMBL/GenBank/DDBJ databases">
        <authorList>
            <person name="Barney B.M."/>
        </authorList>
    </citation>
    <scope>NUCLEOTIDE SEQUENCE [LARGE SCALE GENOMIC DNA]</scope>
    <source>
        <strain evidence="2">PSBB022</strain>
    </source>
</reference>
<dbReference type="Pfam" id="PF20090">
    <property type="entry name" value="DUF6482"/>
    <property type="match status" value="1"/>
</dbReference>
<sequence length="93" mass="10305">MSSERALIFSFSDCTHYVAGITQEPEGSSNAAQLLKNTDGKVAKFPSVFRAQQALKQLGYTKGWLVMQSPYDEMIGNEAAQKTELPMPFDLQD</sequence>
<gene>
    <name evidence="1" type="ORF">CBP51_09960</name>
</gene>
<dbReference type="Proteomes" id="UP000216101">
    <property type="component" value="Unassembled WGS sequence"/>
</dbReference>
<organism evidence="1 2">
    <name type="scientific">Cellvibrio mixtus</name>
    <dbReference type="NCBI Taxonomy" id="39650"/>
    <lineage>
        <taxon>Bacteria</taxon>
        <taxon>Pseudomonadati</taxon>
        <taxon>Pseudomonadota</taxon>
        <taxon>Gammaproteobacteria</taxon>
        <taxon>Cellvibrionales</taxon>
        <taxon>Cellvibrionaceae</taxon>
        <taxon>Cellvibrio</taxon>
    </lineage>
</organism>
<evidence type="ECO:0000313" key="2">
    <source>
        <dbReference type="Proteomes" id="UP000216101"/>
    </source>
</evidence>